<feature type="signal peptide" evidence="4">
    <location>
        <begin position="1"/>
        <end position="16"/>
    </location>
</feature>
<sequence length="150" mass="16152">MLLVAVLFAVVALAVGAPAARGGGGSGPSPPFVNKGTVHVGVGEVAYIESPNYPNNYPTWQVTGWTLTAPRGHVLVINAEAFEVEGTTTPWYNDWLGFWELSAYTASYGRDGVTGPQNLRTQTNSVFVKFESDRSVTFSGFRLRIETAPQ</sequence>
<evidence type="ECO:0000313" key="6">
    <source>
        <dbReference type="EMBL" id="OWA51385.1"/>
    </source>
</evidence>
<evidence type="ECO:0000259" key="5">
    <source>
        <dbReference type="PROSITE" id="PS01180"/>
    </source>
</evidence>
<dbReference type="OrthoDB" id="6128690at2759"/>
<evidence type="ECO:0000256" key="3">
    <source>
        <dbReference type="PROSITE-ProRule" id="PRU00059"/>
    </source>
</evidence>
<dbReference type="PANTHER" id="PTHR24251">
    <property type="entry name" value="OVOCHYMASE-RELATED"/>
    <property type="match status" value="1"/>
</dbReference>
<gene>
    <name evidence="6" type="ORF">BV898_15870</name>
</gene>
<evidence type="ECO:0000256" key="1">
    <source>
        <dbReference type="ARBA" id="ARBA00022737"/>
    </source>
</evidence>
<keyword evidence="2" id="KW-1015">Disulfide bond</keyword>
<dbReference type="Pfam" id="PF00431">
    <property type="entry name" value="CUB"/>
    <property type="match status" value="1"/>
</dbReference>
<keyword evidence="7" id="KW-1185">Reference proteome</keyword>
<evidence type="ECO:0000256" key="4">
    <source>
        <dbReference type="SAM" id="SignalP"/>
    </source>
</evidence>
<feature type="domain" description="CUB" evidence="5">
    <location>
        <begin position="34"/>
        <end position="148"/>
    </location>
</feature>
<dbReference type="PANTHER" id="PTHR24251:SF30">
    <property type="entry name" value="MEMBRANE FRIZZLED-RELATED PROTEIN"/>
    <property type="match status" value="1"/>
</dbReference>
<keyword evidence="4" id="KW-0732">Signal</keyword>
<comment type="caution">
    <text evidence="3">Lacks conserved residue(s) required for the propagation of feature annotation.</text>
</comment>
<proteinExistence type="predicted"/>
<feature type="chain" id="PRO_5040718348" description="CUB domain-containing protein" evidence="4">
    <location>
        <begin position="17"/>
        <end position="150"/>
    </location>
</feature>
<reference evidence="7" key="1">
    <citation type="submission" date="2017-01" db="EMBL/GenBank/DDBJ databases">
        <title>Comparative genomics of anhydrobiosis in the tardigrade Hypsibius dujardini.</title>
        <authorList>
            <person name="Yoshida Y."/>
            <person name="Koutsovoulos G."/>
            <person name="Laetsch D."/>
            <person name="Stevens L."/>
            <person name="Kumar S."/>
            <person name="Horikawa D."/>
            <person name="Ishino K."/>
            <person name="Komine S."/>
            <person name="Tomita M."/>
            <person name="Blaxter M."/>
            <person name="Arakawa K."/>
        </authorList>
    </citation>
    <scope>NUCLEOTIDE SEQUENCE [LARGE SCALE GENOMIC DNA]</scope>
    <source>
        <strain evidence="7">Z151</strain>
    </source>
</reference>
<dbReference type="InterPro" id="IPR035914">
    <property type="entry name" value="Sperma_CUB_dom_sf"/>
</dbReference>
<name>A0A9X6NCG3_HYPEX</name>
<dbReference type="AlphaFoldDB" id="A0A9X6NCG3"/>
<dbReference type="CDD" id="cd00041">
    <property type="entry name" value="CUB"/>
    <property type="match status" value="1"/>
</dbReference>
<dbReference type="SMART" id="SM00042">
    <property type="entry name" value="CUB"/>
    <property type="match status" value="1"/>
</dbReference>
<dbReference type="Proteomes" id="UP000192578">
    <property type="component" value="Unassembled WGS sequence"/>
</dbReference>
<protein>
    <recommendedName>
        <fullName evidence="5">CUB domain-containing protein</fullName>
    </recommendedName>
</protein>
<organism evidence="6 7">
    <name type="scientific">Hypsibius exemplaris</name>
    <name type="common">Freshwater tardigrade</name>
    <dbReference type="NCBI Taxonomy" id="2072580"/>
    <lineage>
        <taxon>Eukaryota</taxon>
        <taxon>Metazoa</taxon>
        <taxon>Ecdysozoa</taxon>
        <taxon>Tardigrada</taxon>
        <taxon>Eutardigrada</taxon>
        <taxon>Parachela</taxon>
        <taxon>Hypsibioidea</taxon>
        <taxon>Hypsibiidae</taxon>
        <taxon>Hypsibius</taxon>
    </lineage>
</organism>
<comment type="caution">
    <text evidence="6">The sequence shown here is derived from an EMBL/GenBank/DDBJ whole genome shotgun (WGS) entry which is preliminary data.</text>
</comment>
<evidence type="ECO:0000256" key="2">
    <source>
        <dbReference type="ARBA" id="ARBA00023157"/>
    </source>
</evidence>
<keyword evidence="1" id="KW-0677">Repeat</keyword>
<evidence type="ECO:0000313" key="7">
    <source>
        <dbReference type="Proteomes" id="UP000192578"/>
    </source>
</evidence>
<dbReference type="SUPFAM" id="SSF49854">
    <property type="entry name" value="Spermadhesin, CUB domain"/>
    <property type="match status" value="1"/>
</dbReference>
<dbReference type="InterPro" id="IPR000859">
    <property type="entry name" value="CUB_dom"/>
</dbReference>
<accession>A0A9X6NCG3</accession>
<dbReference type="EMBL" id="MTYJ01000225">
    <property type="protein sequence ID" value="OWA51385.1"/>
    <property type="molecule type" value="Genomic_DNA"/>
</dbReference>
<dbReference type="Gene3D" id="2.60.120.290">
    <property type="entry name" value="Spermadhesin, CUB domain"/>
    <property type="match status" value="1"/>
</dbReference>
<dbReference type="PROSITE" id="PS01180">
    <property type="entry name" value="CUB"/>
    <property type="match status" value="1"/>
</dbReference>